<dbReference type="Gene3D" id="1.10.3210.10">
    <property type="entry name" value="Hypothetical protein af1432"/>
    <property type="match status" value="1"/>
</dbReference>
<evidence type="ECO:0000256" key="2">
    <source>
        <dbReference type="ARBA" id="ARBA00022801"/>
    </source>
</evidence>
<dbReference type="PANTHER" id="PTHR11845">
    <property type="entry name" value="5'-DEOXYNUCLEOTIDASE HDDC2"/>
    <property type="match status" value="1"/>
</dbReference>
<evidence type="ECO:0000313" key="5">
    <source>
        <dbReference type="Proteomes" id="UP001058271"/>
    </source>
</evidence>
<gene>
    <name evidence="4" type="ORF">Drose_05765</name>
</gene>
<evidence type="ECO:0000259" key="3">
    <source>
        <dbReference type="Pfam" id="PF13023"/>
    </source>
</evidence>
<dbReference type="SUPFAM" id="SSF109604">
    <property type="entry name" value="HD-domain/PDEase-like"/>
    <property type="match status" value="1"/>
</dbReference>
<sequence length="209" mass="23247">MSTQILADRLVDLARLSLLFGTIDRITFHADGTTPESDTDHTVMLGLAACAFATEHVPGLRVGLVAQFALVHDLVEAYAGDMPTLRALSSDQKAQKKAREHAAYSRIMSEFGLELPWIDQTISEYERQLLPEARFVRALDKLMPKLTHILNDCTTLRAQGVTVDELRARYEMQEQELLAYAADFPVLMELRAELVDRVLAAYAGTEVAA</sequence>
<keyword evidence="5" id="KW-1185">Reference proteome</keyword>
<dbReference type="PANTHER" id="PTHR11845:SF13">
    <property type="entry name" value="5'-DEOXYNUCLEOTIDASE HDDC2"/>
    <property type="match status" value="1"/>
</dbReference>
<reference evidence="4" key="1">
    <citation type="submission" date="2021-04" db="EMBL/GenBank/DDBJ databases">
        <title>Biosynthetic gene clusters of Dactylosporangioum roseum.</title>
        <authorList>
            <person name="Hartkoorn R.C."/>
            <person name="Beaudoing E."/>
            <person name="Hot D."/>
            <person name="Moureu S."/>
        </authorList>
    </citation>
    <scope>NUCLEOTIDE SEQUENCE</scope>
    <source>
        <strain evidence="4">NRRL B-16295</strain>
    </source>
</reference>
<name>A0ABY5Z8I9_9ACTN</name>
<dbReference type="InterPro" id="IPR006674">
    <property type="entry name" value="HD_domain"/>
</dbReference>
<dbReference type="InterPro" id="IPR039356">
    <property type="entry name" value="YfbR/HDDC2"/>
</dbReference>
<evidence type="ECO:0000256" key="1">
    <source>
        <dbReference type="ARBA" id="ARBA00022723"/>
    </source>
</evidence>
<dbReference type="EMBL" id="CP073721">
    <property type="protein sequence ID" value="UWZ37777.1"/>
    <property type="molecule type" value="Genomic_DNA"/>
</dbReference>
<dbReference type="Proteomes" id="UP001058271">
    <property type="component" value="Chromosome"/>
</dbReference>
<protein>
    <submittedName>
        <fullName evidence="4">HD domain-containing protein</fullName>
    </submittedName>
</protein>
<proteinExistence type="predicted"/>
<dbReference type="RefSeq" id="WP_260727140.1">
    <property type="nucleotide sequence ID" value="NZ_BAAABS010000033.1"/>
</dbReference>
<dbReference type="Pfam" id="PF13023">
    <property type="entry name" value="HD_3"/>
    <property type="match status" value="1"/>
</dbReference>
<keyword evidence="1" id="KW-0479">Metal-binding</keyword>
<accession>A0ABY5Z8I9</accession>
<evidence type="ECO:0000313" key="4">
    <source>
        <dbReference type="EMBL" id="UWZ37777.1"/>
    </source>
</evidence>
<feature type="domain" description="HD" evidence="3">
    <location>
        <begin position="23"/>
        <end position="169"/>
    </location>
</feature>
<keyword evidence="2" id="KW-0378">Hydrolase</keyword>
<organism evidence="4 5">
    <name type="scientific">Dactylosporangium roseum</name>
    <dbReference type="NCBI Taxonomy" id="47989"/>
    <lineage>
        <taxon>Bacteria</taxon>
        <taxon>Bacillati</taxon>
        <taxon>Actinomycetota</taxon>
        <taxon>Actinomycetes</taxon>
        <taxon>Micromonosporales</taxon>
        <taxon>Micromonosporaceae</taxon>
        <taxon>Dactylosporangium</taxon>
    </lineage>
</organism>